<gene>
    <name evidence="6" type="ORF">EV652_11893</name>
</gene>
<evidence type="ECO:0000256" key="4">
    <source>
        <dbReference type="ARBA" id="ARBA00023136"/>
    </source>
</evidence>
<name>A0A4V2RY30_9ACTN</name>
<reference evidence="6 7" key="1">
    <citation type="journal article" date="2015" name="Stand. Genomic Sci.">
        <title>Genomic Encyclopedia of Bacterial and Archaeal Type Strains, Phase III: the genomes of soil and plant-associated and newly described type strains.</title>
        <authorList>
            <person name="Whitman W.B."/>
            <person name="Woyke T."/>
            <person name="Klenk H.P."/>
            <person name="Zhou Y."/>
            <person name="Lilburn T.G."/>
            <person name="Beck B.J."/>
            <person name="De Vos P."/>
            <person name="Vandamme P."/>
            <person name="Eisen J.A."/>
            <person name="Garrity G."/>
            <person name="Hugenholtz P."/>
            <person name="Kyrpides N.C."/>
        </authorList>
    </citation>
    <scope>NUCLEOTIDE SEQUENCE [LARGE SCALE GENOMIC DNA]</scope>
    <source>
        <strain evidence="6 7">VKM Ac-2572</strain>
    </source>
</reference>
<keyword evidence="2 5" id="KW-0812">Transmembrane</keyword>
<dbReference type="GO" id="GO:0016020">
    <property type="term" value="C:membrane"/>
    <property type="evidence" value="ECO:0007669"/>
    <property type="project" value="UniProtKB-SubCell"/>
</dbReference>
<comment type="caution">
    <text evidence="6">The sequence shown here is derived from an EMBL/GenBank/DDBJ whole genome shotgun (WGS) entry which is preliminary data.</text>
</comment>
<keyword evidence="7" id="KW-1185">Reference proteome</keyword>
<dbReference type="InterPro" id="IPR032808">
    <property type="entry name" value="DoxX"/>
</dbReference>
<dbReference type="AlphaFoldDB" id="A0A4V2RY30"/>
<dbReference type="Proteomes" id="UP000294508">
    <property type="component" value="Unassembled WGS sequence"/>
</dbReference>
<protein>
    <submittedName>
        <fullName evidence="6">DoxX-like protein</fullName>
    </submittedName>
</protein>
<dbReference type="Pfam" id="PF13564">
    <property type="entry name" value="DoxX_2"/>
    <property type="match status" value="1"/>
</dbReference>
<evidence type="ECO:0000256" key="3">
    <source>
        <dbReference type="ARBA" id="ARBA00022989"/>
    </source>
</evidence>
<dbReference type="OrthoDB" id="3576439at2"/>
<keyword evidence="4 5" id="KW-0472">Membrane</keyword>
<comment type="subcellular location">
    <subcellularLocation>
        <location evidence="1">Membrane</location>
        <topology evidence="1">Multi-pass membrane protein</topology>
    </subcellularLocation>
</comment>
<organism evidence="6 7">
    <name type="scientific">Kribbella steppae</name>
    <dbReference type="NCBI Taxonomy" id="2512223"/>
    <lineage>
        <taxon>Bacteria</taxon>
        <taxon>Bacillati</taxon>
        <taxon>Actinomycetota</taxon>
        <taxon>Actinomycetes</taxon>
        <taxon>Propionibacteriales</taxon>
        <taxon>Kribbellaceae</taxon>
        <taxon>Kribbella</taxon>
    </lineage>
</organism>
<feature type="transmembrane region" description="Helical" evidence="5">
    <location>
        <begin position="88"/>
        <end position="109"/>
    </location>
</feature>
<evidence type="ECO:0000256" key="2">
    <source>
        <dbReference type="ARBA" id="ARBA00022692"/>
    </source>
</evidence>
<dbReference type="RefSeq" id="WP_132214776.1">
    <property type="nucleotide sequence ID" value="NZ_SLWN01000018.1"/>
</dbReference>
<evidence type="ECO:0000256" key="1">
    <source>
        <dbReference type="ARBA" id="ARBA00004141"/>
    </source>
</evidence>
<feature type="transmembrane region" description="Helical" evidence="5">
    <location>
        <begin position="115"/>
        <end position="136"/>
    </location>
</feature>
<evidence type="ECO:0000256" key="5">
    <source>
        <dbReference type="SAM" id="Phobius"/>
    </source>
</evidence>
<feature type="transmembrane region" description="Helical" evidence="5">
    <location>
        <begin position="62"/>
        <end position="81"/>
    </location>
</feature>
<evidence type="ECO:0000313" key="7">
    <source>
        <dbReference type="Proteomes" id="UP000294508"/>
    </source>
</evidence>
<evidence type="ECO:0000313" key="6">
    <source>
        <dbReference type="EMBL" id="TCO17265.1"/>
    </source>
</evidence>
<proteinExistence type="predicted"/>
<dbReference type="EMBL" id="SLWN01000018">
    <property type="protein sequence ID" value="TCO17265.1"/>
    <property type="molecule type" value="Genomic_DNA"/>
</dbReference>
<sequence length="138" mass="14307">MTHIDIRPTDRPATGKRSARARRVAVLVIQVALAAQFIAGGASKLLGSEQIVTMFDDIGAGHWLRLLVGILEIAGGVGLLVPRLTGLAATGLIALMAGAVVTNIFVLGIAPVMPLVFGILAGVVAASRRVQLVALVRR</sequence>
<accession>A0A4V2RY30</accession>
<keyword evidence="3 5" id="KW-1133">Transmembrane helix</keyword>
<feature type="transmembrane region" description="Helical" evidence="5">
    <location>
        <begin position="21"/>
        <end position="42"/>
    </location>
</feature>